<gene>
    <name evidence="2" type="primary">Acey_s0339.g2963</name>
    <name evidence="2" type="ORF">Y032_0339g2963</name>
</gene>
<feature type="compositionally biased region" description="Basic and acidic residues" evidence="1">
    <location>
        <begin position="160"/>
        <end position="174"/>
    </location>
</feature>
<name>A0A016RY27_9BILA</name>
<evidence type="ECO:0000313" key="3">
    <source>
        <dbReference type="Proteomes" id="UP000024635"/>
    </source>
</evidence>
<sequence length="293" mass="32563">MVIRFDKHVQAVSDVGEFAPIIVSHNQGSWSFTINLMLFCYPGLVLFDALMSMNKKVLCPLVECSEAVETVEQDVNTRVFQDREDASCSKRLSKRSDVQAPLGSEVFTTHRNRKGSRLSLTSLLSLTTVQERQNKERQRSEWSYEEPAKTMCSVSSTDLRSYERGNAETNRSTDGDLSQDGCIASHNTDLFSNDGHSEGVERQDHVGKKTCPVVAGSQLGANPAPAPRSGYIDSIKDGVFVTSVTFAVHYWDKRGEKVKNLLISQTYKTTWTPAVKLSSSRISTSLLIQRNDG</sequence>
<proteinExistence type="predicted"/>
<dbReference type="Proteomes" id="UP000024635">
    <property type="component" value="Unassembled WGS sequence"/>
</dbReference>
<reference evidence="3" key="1">
    <citation type="journal article" date="2015" name="Nat. Genet.">
        <title>The genome and transcriptome of the zoonotic hookworm Ancylostoma ceylanicum identify infection-specific gene families.</title>
        <authorList>
            <person name="Schwarz E.M."/>
            <person name="Hu Y."/>
            <person name="Antoshechkin I."/>
            <person name="Miller M.M."/>
            <person name="Sternberg P.W."/>
            <person name="Aroian R.V."/>
        </authorList>
    </citation>
    <scope>NUCLEOTIDE SEQUENCE</scope>
    <source>
        <strain evidence="3">HY135</strain>
    </source>
</reference>
<organism evidence="2 3">
    <name type="scientific">Ancylostoma ceylanicum</name>
    <dbReference type="NCBI Taxonomy" id="53326"/>
    <lineage>
        <taxon>Eukaryota</taxon>
        <taxon>Metazoa</taxon>
        <taxon>Ecdysozoa</taxon>
        <taxon>Nematoda</taxon>
        <taxon>Chromadorea</taxon>
        <taxon>Rhabditida</taxon>
        <taxon>Rhabditina</taxon>
        <taxon>Rhabditomorpha</taxon>
        <taxon>Strongyloidea</taxon>
        <taxon>Ancylostomatidae</taxon>
        <taxon>Ancylostomatinae</taxon>
        <taxon>Ancylostoma</taxon>
    </lineage>
</organism>
<dbReference type="EMBL" id="JARK01001675">
    <property type="protein sequence ID" value="EYB83258.1"/>
    <property type="molecule type" value="Genomic_DNA"/>
</dbReference>
<comment type="caution">
    <text evidence="2">The sequence shown here is derived from an EMBL/GenBank/DDBJ whole genome shotgun (WGS) entry which is preliminary data.</text>
</comment>
<evidence type="ECO:0000313" key="2">
    <source>
        <dbReference type="EMBL" id="EYB83258.1"/>
    </source>
</evidence>
<evidence type="ECO:0000256" key="1">
    <source>
        <dbReference type="SAM" id="MobiDB-lite"/>
    </source>
</evidence>
<dbReference type="AlphaFoldDB" id="A0A016RY27"/>
<protein>
    <submittedName>
        <fullName evidence="2">Uncharacterized protein</fullName>
    </submittedName>
</protein>
<feature type="region of interest" description="Disordered" evidence="1">
    <location>
        <begin position="155"/>
        <end position="178"/>
    </location>
</feature>
<keyword evidence="3" id="KW-1185">Reference proteome</keyword>
<accession>A0A016RY27</accession>